<evidence type="ECO:0000256" key="10">
    <source>
        <dbReference type="ARBA" id="ARBA00023136"/>
    </source>
</evidence>
<feature type="region of interest" description="Disordered" evidence="11">
    <location>
        <begin position="1312"/>
        <end position="1358"/>
    </location>
</feature>
<dbReference type="InterPro" id="IPR037756">
    <property type="entry name" value="C2D_Tricalbin"/>
</dbReference>
<proteinExistence type="predicted"/>
<dbReference type="InterPro" id="IPR037765">
    <property type="entry name" value="C2B_Tricalbin"/>
</dbReference>
<keyword evidence="16" id="KW-1185">Reference proteome</keyword>
<evidence type="ECO:0000313" key="16">
    <source>
        <dbReference type="Proteomes" id="UP001642720"/>
    </source>
</evidence>
<comment type="subcellular location">
    <subcellularLocation>
        <location evidence="1">Endoplasmic reticulum membrane</location>
    </subcellularLocation>
</comment>
<dbReference type="RefSeq" id="XP_073562127.1">
    <property type="nucleotide sequence ID" value="XM_073699019.1"/>
</dbReference>
<feature type="domain" description="SMP-LTD" evidence="14">
    <location>
        <begin position="239"/>
        <end position="444"/>
    </location>
</feature>
<organism evidence="15 16">
    <name type="scientific">Trichoderma ghanense</name>
    <dbReference type="NCBI Taxonomy" id="65468"/>
    <lineage>
        <taxon>Eukaryota</taxon>
        <taxon>Fungi</taxon>
        <taxon>Dikarya</taxon>
        <taxon>Ascomycota</taxon>
        <taxon>Pezizomycotina</taxon>
        <taxon>Sordariomycetes</taxon>
        <taxon>Hypocreomycetidae</taxon>
        <taxon>Hypocreales</taxon>
        <taxon>Hypocreaceae</taxon>
        <taxon>Trichoderma</taxon>
    </lineage>
</organism>
<name>A0ABY2HCP8_9HYPO</name>
<dbReference type="SUPFAM" id="SSF49562">
    <property type="entry name" value="C2 domain (Calcium/lipid-binding domain, CaLB)"/>
    <property type="match status" value="5"/>
</dbReference>
<feature type="compositionally biased region" description="Polar residues" evidence="11">
    <location>
        <begin position="1320"/>
        <end position="1333"/>
    </location>
</feature>
<dbReference type="CDD" id="cd04044">
    <property type="entry name" value="C2A_Tricalbin-like"/>
    <property type="match status" value="1"/>
</dbReference>
<dbReference type="GeneID" id="300573469"/>
<dbReference type="Proteomes" id="UP001642720">
    <property type="component" value="Unassembled WGS sequence"/>
</dbReference>
<feature type="transmembrane region" description="Helical" evidence="12">
    <location>
        <begin position="180"/>
        <end position="212"/>
    </location>
</feature>
<feature type="domain" description="C2" evidence="13">
    <location>
        <begin position="1090"/>
        <end position="1208"/>
    </location>
</feature>
<feature type="domain" description="C2" evidence="13">
    <location>
        <begin position="709"/>
        <end position="837"/>
    </location>
</feature>
<evidence type="ECO:0000256" key="8">
    <source>
        <dbReference type="ARBA" id="ARBA00023055"/>
    </source>
</evidence>
<dbReference type="PROSITE" id="PS51847">
    <property type="entry name" value="SMP"/>
    <property type="match status" value="1"/>
</dbReference>
<dbReference type="InterPro" id="IPR031468">
    <property type="entry name" value="SMP_LBD"/>
</dbReference>
<feature type="region of interest" description="Disordered" evidence="11">
    <location>
        <begin position="877"/>
        <end position="964"/>
    </location>
</feature>
<dbReference type="CDD" id="cd04052">
    <property type="entry name" value="C2B_Tricalbin-like"/>
    <property type="match status" value="1"/>
</dbReference>
<keyword evidence="9" id="KW-0446">Lipid-binding</keyword>
<dbReference type="InterPro" id="IPR056910">
    <property type="entry name" value="TCB1-3_C2"/>
</dbReference>
<feature type="compositionally biased region" description="Basic and acidic residues" evidence="11">
    <location>
        <begin position="919"/>
        <end position="932"/>
    </location>
</feature>
<keyword evidence="4 12" id="KW-0812">Transmembrane</keyword>
<reference evidence="15 16" key="1">
    <citation type="submission" date="2018-01" db="EMBL/GenBank/DDBJ databases">
        <title>Genome characterization of the sugarcane-associated fungus Trichoderma ghanense CCMA-1212 and their application in lignocelulose bioconversion.</title>
        <authorList>
            <person name="Steindorff A.S."/>
            <person name="Mendes T.D."/>
            <person name="Vilela E.S.D."/>
            <person name="Rodrigues D.S."/>
            <person name="Formighieri E.F."/>
            <person name="Melo I.S."/>
            <person name="Favaro L.C.L."/>
        </authorList>
    </citation>
    <scope>NUCLEOTIDE SEQUENCE [LARGE SCALE GENOMIC DNA]</scope>
    <source>
        <strain evidence="15 16">CCMA-1212</strain>
    </source>
</reference>
<dbReference type="Gene3D" id="2.60.40.150">
    <property type="entry name" value="C2 domain"/>
    <property type="match status" value="4"/>
</dbReference>
<evidence type="ECO:0000259" key="13">
    <source>
        <dbReference type="PROSITE" id="PS50004"/>
    </source>
</evidence>
<feature type="compositionally biased region" description="Basic and acidic residues" evidence="11">
    <location>
        <begin position="895"/>
        <end position="905"/>
    </location>
</feature>
<dbReference type="InterPro" id="IPR000008">
    <property type="entry name" value="C2_dom"/>
</dbReference>
<feature type="compositionally biased region" description="Basic and acidic residues" evidence="11">
    <location>
        <begin position="1500"/>
        <end position="1513"/>
    </location>
</feature>
<dbReference type="CDD" id="cd04040">
    <property type="entry name" value="C2D_Tricalbin-like"/>
    <property type="match status" value="1"/>
</dbReference>
<gene>
    <name evidence="15" type="ORF">CCMA1212_001598</name>
</gene>
<dbReference type="SMART" id="SM00239">
    <property type="entry name" value="C2"/>
    <property type="match status" value="5"/>
</dbReference>
<dbReference type="Pfam" id="PF24920">
    <property type="entry name" value="C2_TCB1"/>
    <property type="match status" value="1"/>
</dbReference>
<evidence type="ECO:0000256" key="1">
    <source>
        <dbReference type="ARBA" id="ARBA00004586"/>
    </source>
</evidence>
<evidence type="ECO:0000256" key="12">
    <source>
        <dbReference type="SAM" id="Phobius"/>
    </source>
</evidence>
<dbReference type="InterPro" id="IPR017147">
    <property type="entry name" value="Tricalbin"/>
</dbReference>
<dbReference type="CDD" id="cd04045">
    <property type="entry name" value="C2C_Tricalbin-like"/>
    <property type="match status" value="1"/>
</dbReference>
<feature type="region of interest" description="Disordered" evidence="11">
    <location>
        <begin position="91"/>
        <end position="130"/>
    </location>
</feature>
<dbReference type="InterPro" id="IPR037762">
    <property type="entry name" value="C2C_Tricalbin"/>
</dbReference>
<dbReference type="PROSITE" id="PS50004">
    <property type="entry name" value="C2"/>
    <property type="match status" value="4"/>
</dbReference>
<evidence type="ECO:0000256" key="9">
    <source>
        <dbReference type="ARBA" id="ARBA00023121"/>
    </source>
</evidence>
<comment type="caution">
    <text evidence="15">The sequence shown here is derived from an EMBL/GenBank/DDBJ whole genome shotgun (WGS) entry which is preliminary data.</text>
</comment>
<protein>
    <recommendedName>
        <fullName evidence="17">Transmembrane protein</fullName>
    </recommendedName>
</protein>
<keyword evidence="7 12" id="KW-1133">Transmembrane helix</keyword>
<dbReference type="Pfam" id="PF00168">
    <property type="entry name" value="C2"/>
    <property type="match status" value="5"/>
</dbReference>
<evidence type="ECO:0000313" key="15">
    <source>
        <dbReference type="EMBL" id="TFB05926.1"/>
    </source>
</evidence>
<keyword evidence="10 12" id="KW-0472">Membrane</keyword>
<feature type="domain" description="C2" evidence="13">
    <location>
        <begin position="440"/>
        <end position="558"/>
    </location>
</feature>
<evidence type="ECO:0000256" key="11">
    <source>
        <dbReference type="SAM" id="MobiDB-lite"/>
    </source>
</evidence>
<feature type="compositionally biased region" description="Acidic residues" evidence="11">
    <location>
        <begin position="877"/>
        <end position="894"/>
    </location>
</feature>
<evidence type="ECO:0000256" key="4">
    <source>
        <dbReference type="ARBA" id="ARBA00022692"/>
    </source>
</evidence>
<dbReference type="InterPro" id="IPR035892">
    <property type="entry name" value="C2_domain_sf"/>
</dbReference>
<evidence type="ECO:0000256" key="7">
    <source>
        <dbReference type="ARBA" id="ARBA00022989"/>
    </source>
</evidence>
<dbReference type="PANTHER" id="PTHR46980:SF2">
    <property type="entry name" value="TRICALBIN-1-RELATED"/>
    <property type="match status" value="1"/>
</dbReference>
<dbReference type="PIRSF" id="PIRSF037232">
    <property type="entry name" value="Tricalbin"/>
    <property type="match status" value="1"/>
</dbReference>
<dbReference type="InterPro" id="IPR052455">
    <property type="entry name" value="Tricalbin_domain"/>
</dbReference>
<feature type="region of interest" description="Disordered" evidence="11">
    <location>
        <begin position="1479"/>
        <end position="1513"/>
    </location>
</feature>
<feature type="compositionally biased region" description="Acidic residues" evidence="11">
    <location>
        <begin position="92"/>
        <end position="104"/>
    </location>
</feature>
<keyword evidence="3" id="KW-0597">Phosphoprotein</keyword>
<sequence length="1513" mass="167253">MPGRPQLAIMSAQDVHELKVQGAIEAAQDPRTAVSPEDAERLLVNQARDAGAPAFMFDPNASVEEKRAQVAAAIPPELQQIRLNKATAIATDVDDGTGPDEELPEPTKEGALDDAGKEKPLANGDAEDAEVPYSRTGWAPQIGWPVESTLEGESLLDHTTWVESQLPDHLYGDWYHNAGVIIFACIASWLVAVFGGGLGWVIMVMAICGTYYRTSLRRVRRNFRDDITREMALKRLESDHESLEWINSFLVKFWPIYQPVLAQTVINAVDQVLSSATPSFLDSLKLKTFTLGSKPPRMEHVKTYPNAGDDIVRMDWKFSFTPNDTADMTAKQLQNKVNPKVVLEIRVGKAMISKGLDVIVENMSFSGIMRLNMKLQIPFPHIEKIEMCFLEKPAIDYVCKPLGGENFGFDINFIPGLEKFILEQIHGNLAPMMYAPHVFPIEVAKMLAGSPVDQAIGVLVVTLHGAHNLKNTDNFAGTVDPYAVLTLNRRQELARTKTVEDNPNPRWNETHYIIVTSFNDTLDIQVFDKNGFRKSKELGVASFPLERIEELHVYENERLEVLAAGKNRGVVSCDLRFFPVLEGQKGEDGKVEPPPVSNQGILRFTVEQAKDLDGTKSLVGQLNPYAVMFLNGKIIHQTKKLKRTNNPIWDNGSKEIFITDRKKAKLGVTIKDDRDLASDLTLGKYQIKLDDLLECMEQGKEWYHLAGAQTGRVKMTAQWKPVAISGVAGTGGYITPIGVMRLHFKKANDLRNFEAFGKSDPYVRVLLSGIDKARTVTFKNDLNPEWDEVLYVPVHSARDRLTLEVMDEEKLGKDRSLGLCEVLAADYIQQDENGEYLVHDEKRVQESELRLHGKGIPKGTLTYTVAFYPCLNIADPEEEEEEEAAEDANAEVDGDERKASLDRPRSSASPSAPKASLDVSRKSVDVSRKSVDTAKLSAGNSEDGRPISPASMRSSMSVEKKGPPKIRLSPEELLRYESGVLIFRLLESEMPEKESHLEIFVDDMAYPSYTSTTVQTKSHKFDEIGDCVIRELDFSRLTIKARKKGDDADDTLAYLSGNTLETLKQCLNNPTTLKLKSEDGKSSWVRVSLKYIPLKMELDASESINNMGTLRVDVLSGTDLPSADRNGKSDPYCKFELNDVEVYKTKVQKKTLSPVWNEFFEVTVPSRTAAHFVCNVYDYDFADKPDFLGAAVIPLDSLQPFKAMEQSYPLDGKSGSIRLRMVFRPDYITRSRQGTSTFQGTFGGTSRIVTGVAGVPFKGGAAVAGAVGHGVGRGASFLKRGILGKKDRDDPNGSLTELVEVPTVPSIITNGNDFAVAGGPSNSGTRPTTSAVDSSRDYPPHLMPEGSGHNRTRSFGSSSVHSAVGVGAPTGTATFTVIGASGYPHSTDLYILITQISPREKTVGKTKHHKSSSGQWTFDETFRFNCTPDAQFKVEARGEHMFGSDDHLGEHFYFVDETGSGAPKDITVGSGTVTIKSHFQSAEDKYPDSPKSFSRRGFLSKREPRSRDPTPNP</sequence>
<feature type="domain" description="C2" evidence="13">
    <location>
        <begin position="583"/>
        <end position="703"/>
    </location>
</feature>
<evidence type="ECO:0000256" key="2">
    <source>
        <dbReference type="ARBA" id="ARBA00022448"/>
    </source>
</evidence>
<evidence type="ECO:0000256" key="3">
    <source>
        <dbReference type="ARBA" id="ARBA00022553"/>
    </source>
</evidence>
<accession>A0ABY2HCP8</accession>
<keyword evidence="6" id="KW-0256">Endoplasmic reticulum</keyword>
<dbReference type="InterPro" id="IPR037761">
    <property type="entry name" value="C2A_Tricalbin"/>
</dbReference>
<keyword evidence="5" id="KW-0677">Repeat</keyword>
<dbReference type="CDD" id="cd21678">
    <property type="entry name" value="SMP_TCB"/>
    <property type="match status" value="1"/>
</dbReference>
<evidence type="ECO:0008006" key="17">
    <source>
        <dbReference type="Google" id="ProtNLM"/>
    </source>
</evidence>
<feature type="compositionally biased region" description="Low complexity" evidence="11">
    <location>
        <begin position="906"/>
        <end position="918"/>
    </location>
</feature>
<feature type="compositionally biased region" description="Basic and acidic residues" evidence="11">
    <location>
        <begin position="105"/>
        <end position="120"/>
    </location>
</feature>
<keyword evidence="8" id="KW-0445">Lipid transport</keyword>
<dbReference type="PANTHER" id="PTHR46980">
    <property type="entry name" value="TRICALBIN-1-RELATED"/>
    <property type="match status" value="1"/>
</dbReference>
<keyword evidence="2" id="KW-0813">Transport</keyword>
<evidence type="ECO:0000256" key="5">
    <source>
        <dbReference type="ARBA" id="ARBA00022737"/>
    </source>
</evidence>
<evidence type="ECO:0000256" key="6">
    <source>
        <dbReference type="ARBA" id="ARBA00022824"/>
    </source>
</evidence>
<evidence type="ECO:0000259" key="14">
    <source>
        <dbReference type="PROSITE" id="PS51847"/>
    </source>
</evidence>
<dbReference type="EMBL" id="PPTA01000002">
    <property type="protein sequence ID" value="TFB05926.1"/>
    <property type="molecule type" value="Genomic_DNA"/>
</dbReference>
<dbReference type="Pfam" id="PF25669">
    <property type="entry name" value="SMP_MUG190-like"/>
    <property type="match status" value="2"/>
</dbReference>